<gene>
    <name evidence="2" type="ORF">CCMP2556_LOCUS26397</name>
</gene>
<evidence type="ECO:0000313" key="3">
    <source>
        <dbReference type="Proteomes" id="UP001642484"/>
    </source>
</evidence>
<evidence type="ECO:0000313" key="2">
    <source>
        <dbReference type="EMBL" id="CAK9052284.1"/>
    </source>
</evidence>
<evidence type="ECO:0000256" key="1">
    <source>
        <dbReference type="SAM" id="MobiDB-lite"/>
    </source>
</evidence>
<sequence>MVSHDQVAHHGSYLHPKKAGIKKEGSQRPLKKTRITQQMKIWTMTWQQYLLKASSRLQKDLLCHLSHRFDLGQGSFSSLPCSVQSAKELQLADLRPARMAMCHRPGWQICELRAAEAERWEMVGSSYAHVKTIFKKLLHPLAFS</sequence>
<organism evidence="2 3">
    <name type="scientific">Durusdinium trenchii</name>
    <dbReference type="NCBI Taxonomy" id="1381693"/>
    <lineage>
        <taxon>Eukaryota</taxon>
        <taxon>Sar</taxon>
        <taxon>Alveolata</taxon>
        <taxon>Dinophyceae</taxon>
        <taxon>Suessiales</taxon>
        <taxon>Symbiodiniaceae</taxon>
        <taxon>Durusdinium</taxon>
    </lineage>
</organism>
<feature type="region of interest" description="Disordered" evidence="1">
    <location>
        <begin position="1"/>
        <end position="32"/>
    </location>
</feature>
<name>A0ABP0MQH9_9DINO</name>
<dbReference type="Proteomes" id="UP001642484">
    <property type="component" value="Unassembled WGS sequence"/>
</dbReference>
<dbReference type="EMBL" id="CAXAMN010018335">
    <property type="protein sequence ID" value="CAK9052284.1"/>
    <property type="molecule type" value="Genomic_DNA"/>
</dbReference>
<reference evidence="2 3" key="1">
    <citation type="submission" date="2024-02" db="EMBL/GenBank/DDBJ databases">
        <authorList>
            <person name="Chen Y."/>
            <person name="Shah S."/>
            <person name="Dougan E. K."/>
            <person name="Thang M."/>
            <person name="Chan C."/>
        </authorList>
    </citation>
    <scope>NUCLEOTIDE SEQUENCE [LARGE SCALE GENOMIC DNA]</scope>
</reference>
<protein>
    <submittedName>
        <fullName evidence="2">Uncharacterized protein</fullName>
    </submittedName>
</protein>
<keyword evidence="3" id="KW-1185">Reference proteome</keyword>
<proteinExistence type="predicted"/>
<accession>A0ABP0MQH9</accession>
<comment type="caution">
    <text evidence="2">The sequence shown here is derived from an EMBL/GenBank/DDBJ whole genome shotgun (WGS) entry which is preliminary data.</text>
</comment>